<feature type="compositionally biased region" description="Acidic residues" evidence="1">
    <location>
        <begin position="179"/>
        <end position="198"/>
    </location>
</feature>
<dbReference type="Proteomes" id="UP001307849">
    <property type="component" value="Unassembled WGS sequence"/>
</dbReference>
<organism evidence="2 3">
    <name type="scientific">Arthrobotrys conoides</name>
    <dbReference type="NCBI Taxonomy" id="74498"/>
    <lineage>
        <taxon>Eukaryota</taxon>
        <taxon>Fungi</taxon>
        <taxon>Dikarya</taxon>
        <taxon>Ascomycota</taxon>
        <taxon>Pezizomycotina</taxon>
        <taxon>Orbiliomycetes</taxon>
        <taxon>Orbiliales</taxon>
        <taxon>Orbiliaceae</taxon>
        <taxon>Arthrobotrys</taxon>
    </lineage>
</organism>
<evidence type="ECO:0000313" key="3">
    <source>
        <dbReference type="Proteomes" id="UP001307849"/>
    </source>
</evidence>
<sequence length="264" mass="29877">MNNSISNKHGLFDPRKDLVVPLMNWAEKSQNSERYRPFPKCQPRAKNLDHLSRTRHQWSERAVPRLLPEHKICRYCTPSWFATQMDCPTCYQNIRMGSTSPSGFDSVPLNQAGIFDESQRSNDSEVGGGEAEGEGGDREGVERGEEGQEDEVDEETEEYEERDEDEEEEMVGFMVLGPEEFDLENDENEPDNEEEDSDVGSSSSGISGSRGGGIGPSTPCPSNEERRHHVQVDIDGHQVDENGEYIDEDLWAQSTGWGNYYIKY</sequence>
<evidence type="ECO:0000313" key="2">
    <source>
        <dbReference type="EMBL" id="KAK6517920.1"/>
    </source>
</evidence>
<comment type="caution">
    <text evidence="2">The sequence shown here is derived from an EMBL/GenBank/DDBJ whole genome shotgun (WGS) entry which is preliminary data.</text>
</comment>
<dbReference type="AlphaFoldDB" id="A0AAN8NNK0"/>
<protein>
    <submittedName>
        <fullName evidence="2">Uncharacterized protein</fullName>
    </submittedName>
</protein>
<accession>A0AAN8NNK0</accession>
<keyword evidence="3" id="KW-1185">Reference proteome</keyword>
<feature type="region of interest" description="Disordered" evidence="1">
    <location>
        <begin position="115"/>
        <end position="231"/>
    </location>
</feature>
<gene>
    <name evidence="2" type="ORF">TWF506_005094</name>
</gene>
<dbReference type="EMBL" id="JAVHJM010000002">
    <property type="protein sequence ID" value="KAK6517920.1"/>
    <property type="molecule type" value="Genomic_DNA"/>
</dbReference>
<feature type="compositionally biased region" description="Acidic residues" evidence="1">
    <location>
        <begin position="147"/>
        <end position="170"/>
    </location>
</feature>
<feature type="compositionally biased region" description="Basic and acidic residues" evidence="1">
    <location>
        <begin position="135"/>
        <end position="146"/>
    </location>
</feature>
<reference evidence="2 3" key="1">
    <citation type="submission" date="2019-10" db="EMBL/GenBank/DDBJ databases">
        <authorList>
            <person name="Palmer J.M."/>
        </authorList>
    </citation>
    <scope>NUCLEOTIDE SEQUENCE [LARGE SCALE GENOMIC DNA]</scope>
    <source>
        <strain evidence="2 3">TWF506</strain>
    </source>
</reference>
<proteinExistence type="predicted"/>
<name>A0AAN8NNK0_9PEZI</name>
<evidence type="ECO:0000256" key="1">
    <source>
        <dbReference type="SAM" id="MobiDB-lite"/>
    </source>
</evidence>